<dbReference type="Proteomes" id="UP001434883">
    <property type="component" value="Unassembled WGS sequence"/>
</dbReference>
<organism evidence="1 2">
    <name type="scientific">Xenoophorus captivus</name>
    <dbReference type="NCBI Taxonomy" id="1517983"/>
    <lineage>
        <taxon>Eukaryota</taxon>
        <taxon>Metazoa</taxon>
        <taxon>Chordata</taxon>
        <taxon>Craniata</taxon>
        <taxon>Vertebrata</taxon>
        <taxon>Euteleostomi</taxon>
        <taxon>Actinopterygii</taxon>
        <taxon>Neopterygii</taxon>
        <taxon>Teleostei</taxon>
        <taxon>Neoteleostei</taxon>
        <taxon>Acanthomorphata</taxon>
        <taxon>Ovalentaria</taxon>
        <taxon>Atherinomorphae</taxon>
        <taxon>Cyprinodontiformes</taxon>
        <taxon>Goodeidae</taxon>
        <taxon>Xenoophorus</taxon>
    </lineage>
</organism>
<evidence type="ECO:0000313" key="1">
    <source>
        <dbReference type="EMBL" id="MEQ2218137.1"/>
    </source>
</evidence>
<reference evidence="1 2" key="1">
    <citation type="submission" date="2021-06" db="EMBL/GenBank/DDBJ databases">
        <authorList>
            <person name="Palmer J.M."/>
        </authorList>
    </citation>
    <scope>NUCLEOTIDE SEQUENCE [LARGE SCALE GENOMIC DNA]</scope>
    <source>
        <strain evidence="1 2">XC_2019</strain>
        <tissue evidence="1">Muscle</tissue>
    </source>
</reference>
<name>A0ABV0SFC1_9TELE</name>
<accession>A0ABV0SFC1</accession>
<comment type="caution">
    <text evidence="1">The sequence shown here is derived from an EMBL/GenBank/DDBJ whole genome shotgun (WGS) entry which is preliminary data.</text>
</comment>
<proteinExistence type="predicted"/>
<gene>
    <name evidence="1" type="ORF">XENOCAPTIV_029996</name>
</gene>
<protein>
    <submittedName>
        <fullName evidence="1">Uncharacterized protein</fullName>
    </submittedName>
</protein>
<dbReference type="EMBL" id="JAHRIN010076520">
    <property type="protein sequence ID" value="MEQ2218137.1"/>
    <property type="molecule type" value="Genomic_DNA"/>
</dbReference>
<keyword evidence="2" id="KW-1185">Reference proteome</keyword>
<sequence length="111" mass="12917">MSFILLEYFKILKWRKAVIFLQSREKHQLLSSVIEFSICSSSLERLNSLVKYRKRLVGVVKLSLVSNPDDFCFFNVDKSDLILKGFQALHIEVDEATCEYNRFSICYALLG</sequence>
<evidence type="ECO:0000313" key="2">
    <source>
        <dbReference type="Proteomes" id="UP001434883"/>
    </source>
</evidence>